<dbReference type="GO" id="GO:0015179">
    <property type="term" value="F:L-amino acid transmembrane transporter activity"/>
    <property type="evidence" value="ECO:0007669"/>
    <property type="project" value="TreeGrafter"/>
</dbReference>
<name>A0A8J2PJI9_9HEXA</name>
<evidence type="ECO:0000256" key="5">
    <source>
        <dbReference type="SAM" id="Phobius"/>
    </source>
</evidence>
<evidence type="ECO:0000256" key="2">
    <source>
        <dbReference type="ARBA" id="ARBA00022692"/>
    </source>
</evidence>
<organism evidence="6 7">
    <name type="scientific">Allacma fusca</name>
    <dbReference type="NCBI Taxonomy" id="39272"/>
    <lineage>
        <taxon>Eukaryota</taxon>
        <taxon>Metazoa</taxon>
        <taxon>Ecdysozoa</taxon>
        <taxon>Arthropoda</taxon>
        <taxon>Hexapoda</taxon>
        <taxon>Collembola</taxon>
        <taxon>Symphypleona</taxon>
        <taxon>Sminthuridae</taxon>
        <taxon>Allacma</taxon>
    </lineage>
</organism>
<evidence type="ECO:0000256" key="3">
    <source>
        <dbReference type="ARBA" id="ARBA00022989"/>
    </source>
</evidence>
<reference evidence="6" key="1">
    <citation type="submission" date="2021-06" db="EMBL/GenBank/DDBJ databases">
        <authorList>
            <person name="Hodson N. C."/>
            <person name="Mongue J. A."/>
            <person name="Jaron S. K."/>
        </authorList>
    </citation>
    <scope>NUCLEOTIDE SEQUENCE</scope>
</reference>
<feature type="non-terminal residue" evidence="6">
    <location>
        <position position="108"/>
    </location>
</feature>
<accession>A0A8J2PJI9</accession>
<keyword evidence="4 5" id="KW-0472">Membrane</keyword>
<feature type="non-terminal residue" evidence="6">
    <location>
        <position position="1"/>
    </location>
</feature>
<evidence type="ECO:0008006" key="8">
    <source>
        <dbReference type="Google" id="ProtNLM"/>
    </source>
</evidence>
<sequence length="108" mass="11838">KTDNLNVGFSGKTDANFGQYANAFFGGLWAYDGWNQLNLVAEEVKDPYKNLPRAIFFGIPMVIVLYLLVNISFLTALSTEEISSPTGSVAIMFGNEMLGVMSFLMPVS</sequence>
<dbReference type="InterPro" id="IPR002293">
    <property type="entry name" value="AA/rel_permease1"/>
</dbReference>
<dbReference type="Proteomes" id="UP000708208">
    <property type="component" value="Unassembled WGS sequence"/>
</dbReference>
<comment type="subcellular location">
    <subcellularLocation>
        <location evidence="1">Membrane</location>
        <topology evidence="1">Multi-pass membrane protein</topology>
    </subcellularLocation>
</comment>
<keyword evidence="2 5" id="KW-0812">Transmembrane</keyword>
<dbReference type="PANTHER" id="PTHR11785">
    <property type="entry name" value="AMINO ACID TRANSPORTER"/>
    <property type="match status" value="1"/>
</dbReference>
<comment type="caution">
    <text evidence="6">The sequence shown here is derived from an EMBL/GenBank/DDBJ whole genome shotgun (WGS) entry which is preliminary data.</text>
</comment>
<keyword evidence="7" id="KW-1185">Reference proteome</keyword>
<dbReference type="GO" id="GO:0016020">
    <property type="term" value="C:membrane"/>
    <property type="evidence" value="ECO:0007669"/>
    <property type="project" value="UniProtKB-SubCell"/>
</dbReference>
<dbReference type="InterPro" id="IPR050598">
    <property type="entry name" value="AminoAcid_Transporter"/>
</dbReference>
<keyword evidence="3 5" id="KW-1133">Transmembrane helix</keyword>
<gene>
    <name evidence="6" type="ORF">AFUS01_LOCUS34970</name>
</gene>
<evidence type="ECO:0000256" key="4">
    <source>
        <dbReference type="ARBA" id="ARBA00023136"/>
    </source>
</evidence>
<evidence type="ECO:0000256" key="1">
    <source>
        <dbReference type="ARBA" id="ARBA00004141"/>
    </source>
</evidence>
<proteinExistence type="predicted"/>
<dbReference type="PANTHER" id="PTHR11785:SF512">
    <property type="entry name" value="SOBREMESA, ISOFORM B"/>
    <property type="match status" value="1"/>
</dbReference>
<protein>
    <recommendedName>
        <fullName evidence="8">Amino acid permease</fullName>
    </recommendedName>
</protein>
<dbReference type="Pfam" id="PF13520">
    <property type="entry name" value="AA_permease_2"/>
    <property type="match status" value="1"/>
</dbReference>
<dbReference type="AlphaFoldDB" id="A0A8J2PJI9"/>
<dbReference type="EMBL" id="CAJVCH010534164">
    <property type="protein sequence ID" value="CAG7824834.1"/>
    <property type="molecule type" value="Genomic_DNA"/>
</dbReference>
<feature type="transmembrane region" description="Helical" evidence="5">
    <location>
        <begin position="54"/>
        <end position="77"/>
    </location>
</feature>
<evidence type="ECO:0000313" key="7">
    <source>
        <dbReference type="Proteomes" id="UP000708208"/>
    </source>
</evidence>
<dbReference type="OrthoDB" id="5982228at2759"/>
<evidence type="ECO:0000313" key="6">
    <source>
        <dbReference type="EMBL" id="CAG7824834.1"/>
    </source>
</evidence>